<feature type="short sequence motif" description="Histidine triad motif" evidence="2 3">
    <location>
        <begin position="98"/>
        <end position="102"/>
    </location>
</feature>
<accession>A0A0V9UER4</accession>
<organism evidence="5 6">
    <name type="scientific">Rhodococcus pyridinivorans KG-16</name>
    <dbReference type="NCBI Taxonomy" id="1441730"/>
    <lineage>
        <taxon>Bacteria</taxon>
        <taxon>Bacillati</taxon>
        <taxon>Actinomycetota</taxon>
        <taxon>Actinomycetes</taxon>
        <taxon>Mycobacteriales</taxon>
        <taxon>Nocardiaceae</taxon>
        <taxon>Rhodococcus</taxon>
    </lineage>
</organism>
<dbReference type="InterPro" id="IPR011146">
    <property type="entry name" value="HIT-like"/>
</dbReference>
<dbReference type="RefSeq" id="WP_016693979.1">
    <property type="nucleotide sequence ID" value="NZ_AZXY01000014.1"/>
</dbReference>
<dbReference type="AlphaFoldDB" id="A0A0V9UER4"/>
<dbReference type="Pfam" id="PF01230">
    <property type="entry name" value="HIT"/>
    <property type="match status" value="1"/>
</dbReference>
<evidence type="ECO:0000256" key="1">
    <source>
        <dbReference type="PIRSR" id="PIRSR601310-1"/>
    </source>
</evidence>
<reference evidence="5 6" key="2">
    <citation type="journal article" date="2016" name="Genome Announc.">
        <title>Draft Genome Sequence of a Versatile Hydrocarbon-Degrading Bacterium, Rhodococcus pyridinivorans Strain KG-16, Collected from Oil Fields in India.</title>
        <authorList>
            <person name="Aggarwal R.K."/>
            <person name="Dawar C."/>
            <person name="Phanindranath R."/>
            <person name="Mutnuri L."/>
            <person name="Dayal A.M."/>
        </authorList>
    </citation>
    <scope>NUCLEOTIDE SEQUENCE [LARGE SCALE GENOMIC DNA]</scope>
    <source>
        <strain evidence="5 6">KG-16</strain>
    </source>
</reference>
<name>A0A0V9UER4_9NOCA</name>
<feature type="active site" description="Tele-AMP-histidine intermediate" evidence="1">
    <location>
        <position position="100"/>
    </location>
</feature>
<sequence>MTDCIFCAIVAGQSPASVVLDEPDVLAFMDIRPFTPGHLLVIPKRHASGLAQLDPDDGAKVFAAGQRIATAMRASDLPIEGVNMFLADGVAAGQEVFHVHLHLVPRRAGDGFGIRADWRTPNRTVLDGTAATIRTAVETHRS</sequence>
<reference evidence="6" key="1">
    <citation type="submission" date="2015-01" db="EMBL/GenBank/DDBJ databases">
        <title>Draft genome sequence of Rhodococcus pyridinivorans strain KG-16, a hydrocarbon-degrading bacterium.</title>
        <authorList>
            <person name="Aggarwal R.K."/>
            <person name="Dawar C."/>
        </authorList>
    </citation>
    <scope>NUCLEOTIDE SEQUENCE [LARGE SCALE GENOMIC DNA]</scope>
    <source>
        <strain evidence="6">KG-16</strain>
    </source>
</reference>
<evidence type="ECO:0000313" key="5">
    <source>
        <dbReference type="EMBL" id="KSZ56542.1"/>
    </source>
</evidence>
<evidence type="ECO:0000259" key="4">
    <source>
        <dbReference type="PROSITE" id="PS51084"/>
    </source>
</evidence>
<dbReference type="PANTHER" id="PTHR46648">
    <property type="entry name" value="HIT FAMILY PROTEIN 1"/>
    <property type="match status" value="1"/>
</dbReference>
<dbReference type="GeneID" id="86864428"/>
<evidence type="ECO:0000313" key="6">
    <source>
        <dbReference type="Proteomes" id="UP000053060"/>
    </source>
</evidence>
<dbReference type="EMBL" id="AZXY01000014">
    <property type="protein sequence ID" value="KSZ56542.1"/>
    <property type="molecule type" value="Genomic_DNA"/>
</dbReference>
<dbReference type="PROSITE" id="PS51084">
    <property type="entry name" value="HIT_2"/>
    <property type="match status" value="1"/>
</dbReference>
<dbReference type="Gene3D" id="3.30.428.10">
    <property type="entry name" value="HIT-like"/>
    <property type="match status" value="1"/>
</dbReference>
<dbReference type="Proteomes" id="UP000053060">
    <property type="component" value="Unassembled WGS sequence"/>
</dbReference>
<dbReference type="InterPro" id="IPR001310">
    <property type="entry name" value="Histidine_triad_HIT"/>
</dbReference>
<dbReference type="GO" id="GO:0016787">
    <property type="term" value="F:hydrolase activity"/>
    <property type="evidence" value="ECO:0007669"/>
    <property type="project" value="UniProtKB-KW"/>
</dbReference>
<dbReference type="PANTHER" id="PTHR46648:SF1">
    <property type="entry name" value="ADENOSINE 5'-MONOPHOSPHORAMIDASE HNT1"/>
    <property type="match status" value="1"/>
</dbReference>
<proteinExistence type="predicted"/>
<dbReference type="GO" id="GO:0009117">
    <property type="term" value="P:nucleotide metabolic process"/>
    <property type="evidence" value="ECO:0007669"/>
    <property type="project" value="TreeGrafter"/>
</dbReference>
<protein>
    <submittedName>
        <fullName evidence="5">HIT family hydrolase</fullName>
    </submittedName>
</protein>
<dbReference type="PROSITE" id="PS00892">
    <property type="entry name" value="HIT_1"/>
    <property type="match status" value="1"/>
</dbReference>
<gene>
    <name evidence="5" type="ORF">Z045_22305</name>
</gene>
<dbReference type="InterPro" id="IPR036265">
    <property type="entry name" value="HIT-like_sf"/>
</dbReference>
<keyword evidence="5" id="KW-0378">Hydrolase</keyword>
<comment type="caution">
    <text evidence="5">The sequence shown here is derived from an EMBL/GenBank/DDBJ whole genome shotgun (WGS) entry which is preliminary data.</text>
</comment>
<dbReference type="InterPro" id="IPR019808">
    <property type="entry name" value="Histidine_triad_CS"/>
</dbReference>
<evidence type="ECO:0000256" key="3">
    <source>
        <dbReference type="PROSITE-ProRule" id="PRU00464"/>
    </source>
</evidence>
<dbReference type="PATRIC" id="fig|1441730.3.peg.4664"/>
<feature type="domain" description="HIT" evidence="4">
    <location>
        <begin position="5"/>
        <end position="113"/>
    </location>
</feature>
<dbReference type="PRINTS" id="PR00332">
    <property type="entry name" value="HISTRIAD"/>
</dbReference>
<dbReference type="SUPFAM" id="SSF54197">
    <property type="entry name" value="HIT-like"/>
    <property type="match status" value="1"/>
</dbReference>
<evidence type="ECO:0000256" key="2">
    <source>
        <dbReference type="PIRSR" id="PIRSR601310-3"/>
    </source>
</evidence>